<dbReference type="Proteomes" id="UP000694620">
    <property type="component" value="Chromosome 2"/>
</dbReference>
<reference evidence="1" key="1">
    <citation type="submission" date="2021-06" db="EMBL/GenBank/DDBJ databases">
        <authorList>
            <consortium name="Wellcome Sanger Institute Data Sharing"/>
        </authorList>
    </citation>
    <scope>NUCLEOTIDE SEQUENCE [LARGE SCALE GENOMIC DNA]</scope>
</reference>
<gene>
    <name evidence="1" type="primary">OTOS</name>
</gene>
<dbReference type="GO" id="GO:0007605">
    <property type="term" value="P:sensory perception of sound"/>
    <property type="evidence" value="ECO:0007669"/>
    <property type="project" value="InterPro"/>
</dbReference>
<keyword evidence="2" id="KW-1185">Reference proteome</keyword>
<dbReference type="InterPro" id="IPR028224">
    <property type="entry name" value="Otospiralin"/>
</dbReference>
<dbReference type="GeneTree" id="ENSGT00390000011600"/>
<sequence length="128" mass="14308">MSGLTQSPFIAPDLEVVPGQTPKSLSLPGQGKQSFFSPGARRFFLSRGDDALPGYRACKGPLAPLQRLLASPALPYWSYSTNDFWRYIEYFRSIGAYHHINNMARTFFAHQPLGDTLGYEVPVADEEH</sequence>
<reference evidence="1" key="2">
    <citation type="submission" date="2025-08" db="UniProtKB">
        <authorList>
            <consortium name="Ensembl"/>
        </authorList>
    </citation>
    <scope>IDENTIFICATION</scope>
</reference>
<evidence type="ECO:0000313" key="2">
    <source>
        <dbReference type="Proteomes" id="UP000694620"/>
    </source>
</evidence>
<dbReference type="Pfam" id="PF15182">
    <property type="entry name" value="OTOS"/>
    <property type="match status" value="1"/>
</dbReference>
<accession>A0A8C4S2V5</accession>
<dbReference type="Ensembl" id="ENSECRT00000010899.1">
    <property type="protein sequence ID" value="ENSECRP00000010723.1"/>
    <property type="gene ID" value="ENSECRG00000007130.1"/>
</dbReference>
<reference evidence="1" key="3">
    <citation type="submission" date="2025-09" db="UniProtKB">
        <authorList>
            <consortium name="Ensembl"/>
        </authorList>
    </citation>
    <scope>IDENTIFICATION</scope>
</reference>
<name>A0A8C4S2V5_ERPCA</name>
<dbReference type="PANTHER" id="PTHR35073:SF1">
    <property type="entry name" value="OTOSPIRALIN"/>
    <property type="match status" value="1"/>
</dbReference>
<dbReference type="AlphaFoldDB" id="A0A8C4S2V5"/>
<evidence type="ECO:0000313" key="1">
    <source>
        <dbReference type="Ensembl" id="ENSECRP00000010723.1"/>
    </source>
</evidence>
<protein>
    <submittedName>
        <fullName evidence="1">Otospiralin</fullName>
    </submittedName>
</protein>
<proteinExistence type="predicted"/>
<dbReference type="PANTHER" id="PTHR35073">
    <property type="entry name" value="OTOSPIRALIN"/>
    <property type="match status" value="1"/>
</dbReference>
<organism evidence="1 2">
    <name type="scientific">Erpetoichthys calabaricus</name>
    <name type="common">Rope fish</name>
    <name type="synonym">Calamoichthys calabaricus</name>
    <dbReference type="NCBI Taxonomy" id="27687"/>
    <lineage>
        <taxon>Eukaryota</taxon>
        <taxon>Metazoa</taxon>
        <taxon>Chordata</taxon>
        <taxon>Craniata</taxon>
        <taxon>Vertebrata</taxon>
        <taxon>Euteleostomi</taxon>
        <taxon>Actinopterygii</taxon>
        <taxon>Polypteriformes</taxon>
        <taxon>Polypteridae</taxon>
        <taxon>Erpetoichthys</taxon>
    </lineage>
</organism>